<gene>
    <name evidence="2" type="ORF">DPMN_161218</name>
</gene>
<dbReference type="Pfam" id="PF21787">
    <property type="entry name" value="TNP-like_RNaseH_N"/>
    <property type="match status" value="1"/>
</dbReference>
<reference evidence="2" key="2">
    <citation type="submission" date="2020-11" db="EMBL/GenBank/DDBJ databases">
        <authorList>
            <person name="McCartney M.A."/>
            <person name="Auch B."/>
            <person name="Kono T."/>
            <person name="Mallez S."/>
            <person name="Becker A."/>
            <person name="Gohl D.M."/>
            <person name="Silverstein K.A.T."/>
            <person name="Koren S."/>
            <person name="Bechman K.B."/>
            <person name="Herman A."/>
            <person name="Abrahante J.E."/>
            <person name="Garbe J."/>
        </authorList>
    </citation>
    <scope>NUCLEOTIDE SEQUENCE</scope>
    <source>
        <strain evidence="2">Duluth1</strain>
        <tissue evidence="2">Whole animal</tissue>
    </source>
</reference>
<accession>A0A9D4EQ13</accession>
<dbReference type="AlphaFoldDB" id="A0A9D4EQ13"/>
<organism evidence="2 3">
    <name type="scientific">Dreissena polymorpha</name>
    <name type="common">Zebra mussel</name>
    <name type="synonym">Mytilus polymorpha</name>
    <dbReference type="NCBI Taxonomy" id="45954"/>
    <lineage>
        <taxon>Eukaryota</taxon>
        <taxon>Metazoa</taxon>
        <taxon>Spiralia</taxon>
        <taxon>Lophotrochozoa</taxon>
        <taxon>Mollusca</taxon>
        <taxon>Bivalvia</taxon>
        <taxon>Autobranchia</taxon>
        <taxon>Heteroconchia</taxon>
        <taxon>Euheterodonta</taxon>
        <taxon>Imparidentia</taxon>
        <taxon>Neoheterodontei</taxon>
        <taxon>Myida</taxon>
        <taxon>Dreissenoidea</taxon>
        <taxon>Dreissenidae</taxon>
        <taxon>Dreissena</taxon>
    </lineage>
</organism>
<evidence type="ECO:0000259" key="1">
    <source>
        <dbReference type="Pfam" id="PF21787"/>
    </source>
</evidence>
<proteinExistence type="predicted"/>
<comment type="caution">
    <text evidence="2">The sequence shown here is derived from an EMBL/GenBank/DDBJ whole genome shotgun (WGS) entry which is preliminary data.</text>
</comment>
<dbReference type="Proteomes" id="UP000828390">
    <property type="component" value="Unassembled WGS sequence"/>
</dbReference>
<protein>
    <recommendedName>
        <fullName evidence="1">Transposable element P transposase-like RNase H domain-containing protein</fullName>
    </recommendedName>
</protein>
<feature type="domain" description="Transposable element P transposase-like RNase H" evidence="1">
    <location>
        <begin position="2"/>
        <end position="63"/>
    </location>
</feature>
<evidence type="ECO:0000313" key="2">
    <source>
        <dbReference type="EMBL" id="KAH3783283.1"/>
    </source>
</evidence>
<evidence type="ECO:0000313" key="3">
    <source>
        <dbReference type="Proteomes" id="UP000828390"/>
    </source>
</evidence>
<dbReference type="InterPro" id="IPR048365">
    <property type="entry name" value="TNP-like_RNaseH_N"/>
</dbReference>
<name>A0A9D4EQ13_DREPO</name>
<dbReference type="EMBL" id="JAIWYP010000008">
    <property type="protein sequence ID" value="KAH3783283.1"/>
    <property type="molecule type" value="Genomic_DNA"/>
</dbReference>
<reference evidence="2" key="1">
    <citation type="journal article" date="2019" name="bioRxiv">
        <title>The Genome of the Zebra Mussel, Dreissena polymorpha: A Resource for Invasive Species Research.</title>
        <authorList>
            <person name="McCartney M.A."/>
            <person name="Auch B."/>
            <person name="Kono T."/>
            <person name="Mallez S."/>
            <person name="Zhang Y."/>
            <person name="Obille A."/>
            <person name="Becker A."/>
            <person name="Abrahante J.E."/>
            <person name="Garbe J."/>
            <person name="Badalamenti J.P."/>
            <person name="Herman A."/>
            <person name="Mangelson H."/>
            <person name="Liachko I."/>
            <person name="Sullivan S."/>
            <person name="Sone E.D."/>
            <person name="Koren S."/>
            <person name="Silverstein K.A.T."/>
            <person name="Beckman K.B."/>
            <person name="Gohl D.M."/>
        </authorList>
    </citation>
    <scope>NUCLEOTIDE SEQUENCE</scope>
    <source>
        <strain evidence="2">Duluth1</strain>
        <tissue evidence="2">Whole animal</tissue>
    </source>
</reference>
<keyword evidence="3" id="KW-1185">Reference proteome</keyword>
<sequence length="74" mass="8605">MGHQADVLGLLKEEAVKRHLYDTEWRNYVGLLFDEIKINEDLVYDKHTGQLIGYCNLGDVANEMMQFSETKNEN</sequence>